<evidence type="ECO:0000313" key="2">
    <source>
        <dbReference type="Proteomes" id="UP000028534"/>
    </source>
</evidence>
<dbReference type="Gene3D" id="1.10.260.40">
    <property type="entry name" value="lambda repressor-like DNA-binding domains"/>
    <property type="match status" value="1"/>
</dbReference>
<dbReference type="Proteomes" id="UP000028534">
    <property type="component" value="Unassembled WGS sequence"/>
</dbReference>
<dbReference type="RefSeq" id="WP_037520570.1">
    <property type="nucleotide sequence ID" value="NZ_JGVR01000019.1"/>
</dbReference>
<evidence type="ECO:0008006" key="3">
    <source>
        <dbReference type="Google" id="ProtNLM"/>
    </source>
</evidence>
<dbReference type="AlphaFoldDB" id="A0A084EIR2"/>
<dbReference type="InterPro" id="IPR010982">
    <property type="entry name" value="Lambda_DNA-bd_dom_sf"/>
</dbReference>
<dbReference type="EMBL" id="JGVR01000019">
    <property type="protein sequence ID" value="KEZ17854.1"/>
    <property type="molecule type" value="Genomic_DNA"/>
</dbReference>
<dbReference type="GO" id="GO:0003677">
    <property type="term" value="F:DNA binding"/>
    <property type="evidence" value="ECO:0007669"/>
    <property type="project" value="InterPro"/>
</dbReference>
<dbReference type="PATRIC" id="fig|13690.10.peg.3105"/>
<sequence length="100" mass="10775">MSMNGPLARAARALIQWPRSHVAKIAELDEETLARFEAGGSMLAASELTRLRDALERGGAVFIDEDHRAGSGVRLKFNAKDVRAINRMEGEGGPVGTDDV</sequence>
<gene>
    <name evidence="1" type="ORF">CP98_03028</name>
</gene>
<dbReference type="eggNOG" id="COG1396">
    <property type="taxonomic scope" value="Bacteria"/>
</dbReference>
<evidence type="ECO:0000313" key="1">
    <source>
        <dbReference type="EMBL" id="KEZ17854.1"/>
    </source>
</evidence>
<comment type="caution">
    <text evidence="1">The sequence shown here is derived from an EMBL/GenBank/DDBJ whole genome shotgun (WGS) entry which is preliminary data.</text>
</comment>
<organism evidence="1 2">
    <name type="scientific">Sphingobium yanoikuyae</name>
    <name type="common">Sphingomonas yanoikuyae</name>
    <dbReference type="NCBI Taxonomy" id="13690"/>
    <lineage>
        <taxon>Bacteria</taxon>
        <taxon>Pseudomonadati</taxon>
        <taxon>Pseudomonadota</taxon>
        <taxon>Alphaproteobacteria</taxon>
        <taxon>Sphingomonadales</taxon>
        <taxon>Sphingomonadaceae</taxon>
        <taxon>Sphingobium</taxon>
    </lineage>
</organism>
<accession>A0A084EIR2</accession>
<proteinExistence type="predicted"/>
<reference evidence="1 2" key="1">
    <citation type="submission" date="2014-03" db="EMBL/GenBank/DDBJ databases">
        <title>Genome sequence of Sphingobium yanoikuyae B1.</title>
        <authorList>
            <person name="Gan H.M."/>
            <person name="Gan H.Y."/>
            <person name="Savka M.A."/>
        </authorList>
    </citation>
    <scope>NUCLEOTIDE SEQUENCE [LARGE SCALE GENOMIC DNA]</scope>
    <source>
        <strain evidence="1 2">B1</strain>
    </source>
</reference>
<name>A0A084EIR2_SPHYA</name>
<protein>
    <recommendedName>
        <fullName evidence="3">DNA-binding protein</fullName>
    </recommendedName>
</protein>